<dbReference type="InterPro" id="IPR016040">
    <property type="entry name" value="NAD(P)-bd_dom"/>
</dbReference>
<dbReference type="EMBL" id="JACXSI010000032">
    <property type="protein sequence ID" value="MBD3109297.1"/>
    <property type="molecule type" value="Genomic_DNA"/>
</dbReference>
<keyword evidence="3" id="KW-1185">Reference proteome</keyword>
<reference evidence="2" key="1">
    <citation type="submission" date="2020-09" db="EMBL/GenBank/DDBJ databases">
        <title>Bacillus faecalis sp. nov., a moderately halophilic bacterium isolated from cow faeces.</title>
        <authorList>
            <person name="Jiang L."/>
            <person name="Lee J."/>
        </authorList>
    </citation>
    <scope>NUCLEOTIDE SEQUENCE</scope>
    <source>
        <strain evidence="2">AGMB 02131</strain>
    </source>
</reference>
<comment type="caution">
    <text evidence="2">The sequence shown here is derived from an EMBL/GenBank/DDBJ whole genome shotgun (WGS) entry which is preliminary data.</text>
</comment>
<evidence type="ECO:0000313" key="2">
    <source>
        <dbReference type="EMBL" id="MBD3109297.1"/>
    </source>
</evidence>
<dbReference type="PANTHER" id="PTHR14097:SF7">
    <property type="entry name" value="OXIDOREDUCTASE HTATIP2"/>
    <property type="match status" value="1"/>
</dbReference>
<name>A0A927HC58_9BACI</name>
<evidence type="ECO:0000259" key="1">
    <source>
        <dbReference type="Pfam" id="PF13460"/>
    </source>
</evidence>
<dbReference type="Proteomes" id="UP000602076">
    <property type="component" value="Unassembled WGS sequence"/>
</dbReference>
<dbReference type="PANTHER" id="PTHR14097">
    <property type="entry name" value="OXIDOREDUCTASE HTATIP2"/>
    <property type="match status" value="1"/>
</dbReference>
<feature type="domain" description="NAD(P)-binding" evidence="1">
    <location>
        <begin position="10"/>
        <end position="128"/>
    </location>
</feature>
<dbReference type="RefSeq" id="WP_190998835.1">
    <property type="nucleotide sequence ID" value="NZ_JACXSI010000032.1"/>
</dbReference>
<dbReference type="InterPro" id="IPR036291">
    <property type="entry name" value="NAD(P)-bd_dom_sf"/>
</dbReference>
<accession>A0A927HC58</accession>
<dbReference type="CDD" id="cd05250">
    <property type="entry name" value="CC3_like_SDR_a"/>
    <property type="match status" value="1"/>
</dbReference>
<protein>
    <submittedName>
        <fullName evidence="2">Oxidoreductase</fullName>
    </submittedName>
</protein>
<dbReference type="Gene3D" id="3.40.50.720">
    <property type="entry name" value="NAD(P)-binding Rossmann-like Domain"/>
    <property type="match status" value="1"/>
</dbReference>
<gene>
    <name evidence="2" type="ORF">IEO70_13175</name>
</gene>
<evidence type="ECO:0000313" key="3">
    <source>
        <dbReference type="Proteomes" id="UP000602076"/>
    </source>
</evidence>
<organism evidence="2 3">
    <name type="scientific">Peribacillus faecalis</name>
    <dbReference type="NCBI Taxonomy" id="2772559"/>
    <lineage>
        <taxon>Bacteria</taxon>
        <taxon>Bacillati</taxon>
        <taxon>Bacillota</taxon>
        <taxon>Bacilli</taxon>
        <taxon>Bacillales</taxon>
        <taxon>Bacillaceae</taxon>
        <taxon>Peribacillus</taxon>
    </lineage>
</organism>
<dbReference type="AlphaFoldDB" id="A0A927HC58"/>
<proteinExistence type="predicted"/>
<dbReference type="SUPFAM" id="SSF51735">
    <property type="entry name" value="NAD(P)-binding Rossmann-fold domains"/>
    <property type="match status" value="1"/>
</dbReference>
<dbReference type="Pfam" id="PF13460">
    <property type="entry name" value="NAD_binding_10"/>
    <property type="match status" value="1"/>
</dbReference>
<sequence length="222" mass="24726">MQKKKALIIGSTGLIGKELRRLLLEDAAYEKVYALVRRPVHTQHPKLAEYVVDFEHLQAAEEFFEADDVFCCLGTTIKKAGSRSAMRKVDVEYPVKVARLAKEKGATHYLVVSAGGANTKSPFAYSRIKGELEEQLKSLSYETLSIFHPSLLLGDREEHRKMEGLANKVVRKIEKFKKIPISSGIAIEGKTVALAMNRIAQENVKGVHVYSSKQIGEIATNL</sequence>